<keyword evidence="5 8" id="KW-0812">Transmembrane</keyword>
<evidence type="ECO:0000313" key="10">
    <source>
        <dbReference type="EMBL" id="QQB37928.1"/>
    </source>
</evidence>
<dbReference type="PRINTS" id="PR00758">
    <property type="entry name" value="ARSENICPUMP"/>
</dbReference>
<feature type="transmembrane region" description="Helical" evidence="8">
    <location>
        <begin position="217"/>
        <end position="239"/>
    </location>
</feature>
<gene>
    <name evidence="10" type="ORF">I6I07_15685</name>
</gene>
<reference evidence="10 11" key="1">
    <citation type="submission" date="2020-12" db="EMBL/GenBank/DDBJ databases">
        <title>FDA dAtabase for Regulatory Grade micrObial Sequences (FDA-ARGOS): Supporting development and validation of Infectious Disease Dx tests.</title>
        <authorList>
            <person name="Sproer C."/>
            <person name="Gronow S."/>
            <person name="Severitt S."/>
            <person name="Schroder I."/>
            <person name="Tallon L."/>
            <person name="Sadzewicz L."/>
            <person name="Zhao X."/>
            <person name="Boylan J."/>
            <person name="Ott S."/>
            <person name="Bowen H."/>
            <person name="Vavikolanu K."/>
            <person name="Mehta A."/>
            <person name="Aluvathingal J."/>
            <person name="Nadendla S."/>
            <person name="Lowell S."/>
            <person name="Myers T."/>
            <person name="Yan Y."/>
            <person name="Sichtig H."/>
        </authorList>
    </citation>
    <scope>NUCLEOTIDE SEQUENCE [LARGE SCALE GENOMIC DNA]</scope>
    <source>
        <strain evidence="10 11">FDAARGOS_1050</strain>
    </source>
</reference>
<feature type="transmembrane region" description="Helical" evidence="8">
    <location>
        <begin position="396"/>
        <end position="418"/>
    </location>
</feature>
<keyword evidence="6 8" id="KW-1133">Transmembrane helix</keyword>
<protein>
    <submittedName>
        <fullName evidence="10">Arsenic transporter</fullName>
    </submittedName>
</protein>
<feature type="transmembrane region" description="Helical" evidence="8">
    <location>
        <begin position="365"/>
        <end position="384"/>
    </location>
</feature>
<evidence type="ECO:0000256" key="7">
    <source>
        <dbReference type="ARBA" id="ARBA00023136"/>
    </source>
</evidence>
<evidence type="ECO:0000256" key="3">
    <source>
        <dbReference type="ARBA" id="ARBA00022448"/>
    </source>
</evidence>
<keyword evidence="7 8" id="KW-0472">Membrane</keyword>
<evidence type="ECO:0000259" key="9">
    <source>
        <dbReference type="Pfam" id="PF03600"/>
    </source>
</evidence>
<dbReference type="PANTHER" id="PTHR43302">
    <property type="entry name" value="TRANSPORTER ARSB-RELATED"/>
    <property type="match status" value="1"/>
</dbReference>
<dbReference type="InterPro" id="IPR000802">
    <property type="entry name" value="Arsenical_pump_ArsB"/>
</dbReference>
<feature type="transmembrane region" description="Helical" evidence="8">
    <location>
        <begin position="178"/>
        <end position="197"/>
    </location>
</feature>
<feature type="transmembrane region" description="Helical" evidence="8">
    <location>
        <begin position="140"/>
        <end position="157"/>
    </location>
</feature>
<evidence type="ECO:0000256" key="4">
    <source>
        <dbReference type="ARBA" id="ARBA00022475"/>
    </source>
</evidence>
<sequence length="420" mass="43579">MPFPAASLALWGISALAILGILLRPWKLPEYVWAGGAALLLTATGLIPWQAALGAVGKGLDVYLFLIGMMVLAELARQQGLFDWLAMVAARHARGSARRLFDLVFLVGILVTVFLSNDATAVVLTPAVYAAARAAGARPLPYLFICAFIANAASFVLPISNPANLVVYGSQMPPLLDWLQRFTLPSLAAIGLTYLALRFSQRDALREPLRTDIVPQPLAAGARLTGIGILLTAAVLMLASALHADLGLPTFIAGLATAALIHLKQRLSPLPVLRHVAWGVLPMVAGLFVLVEGLARSGAIDALAQALLRLASDSAGGALWGAGIVAALASNLINNLPAGLIAGSVGQIADLPAQTAGALLIGVDLGPNLSITGSLATLLWLIAVRREGQHVGALRFLKLGAWVMPPALLGALLMLALAGG</sequence>
<dbReference type="GO" id="GO:0015105">
    <property type="term" value="F:arsenite transmembrane transporter activity"/>
    <property type="evidence" value="ECO:0007669"/>
    <property type="project" value="InterPro"/>
</dbReference>
<keyword evidence="3" id="KW-0813">Transport</keyword>
<evidence type="ECO:0000256" key="5">
    <source>
        <dbReference type="ARBA" id="ARBA00022692"/>
    </source>
</evidence>
<evidence type="ECO:0000256" key="2">
    <source>
        <dbReference type="ARBA" id="ARBA00009843"/>
    </source>
</evidence>
<dbReference type="EMBL" id="CP065997">
    <property type="protein sequence ID" value="QQB37928.1"/>
    <property type="molecule type" value="Genomic_DNA"/>
</dbReference>
<dbReference type="InterPro" id="IPR004680">
    <property type="entry name" value="Cit_transptr-like_dom"/>
</dbReference>
<feature type="transmembrane region" description="Helical" evidence="8">
    <location>
        <begin position="6"/>
        <end position="24"/>
    </location>
</feature>
<feature type="transmembrane region" description="Helical" evidence="8">
    <location>
        <begin position="103"/>
        <end position="128"/>
    </location>
</feature>
<comment type="subcellular location">
    <subcellularLocation>
        <location evidence="1">Cell membrane</location>
        <topology evidence="1">Multi-pass membrane protein</topology>
    </subcellularLocation>
</comment>
<evidence type="ECO:0000256" key="1">
    <source>
        <dbReference type="ARBA" id="ARBA00004651"/>
    </source>
</evidence>
<accession>A0A7T4E5M2</accession>
<dbReference type="GO" id="GO:0005886">
    <property type="term" value="C:plasma membrane"/>
    <property type="evidence" value="ECO:0007669"/>
    <property type="project" value="UniProtKB-SubCell"/>
</dbReference>
<feature type="domain" description="Citrate transporter-like" evidence="9">
    <location>
        <begin position="32"/>
        <end position="341"/>
    </location>
</feature>
<evidence type="ECO:0000313" key="11">
    <source>
        <dbReference type="Proteomes" id="UP000595231"/>
    </source>
</evidence>
<feature type="transmembrane region" description="Helical" evidence="8">
    <location>
        <begin position="275"/>
        <end position="295"/>
    </location>
</feature>
<keyword evidence="4" id="KW-1003">Cell membrane</keyword>
<feature type="transmembrane region" description="Helical" evidence="8">
    <location>
        <begin position="31"/>
        <end position="51"/>
    </location>
</feature>
<dbReference type="Pfam" id="PF03600">
    <property type="entry name" value="CitMHS"/>
    <property type="match status" value="1"/>
</dbReference>
<dbReference type="PANTHER" id="PTHR43302:SF5">
    <property type="entry name" value="TRANSPORTER ARSB-RELATED"/>
    <property type="match status" value="1"/>
</dbReference>
<evidence type="ECO:0000256" key="6">
    <source>
        <dbReference type="ARBA" id="ARBA00022989"/>
    </source>
</evidence>
<dbReference type="AlphaFoldDB" id="A0A7T4E5M2"/>
<dbReference type="Proteomes" id="UP000595231">
    <property type="component" value="Chromosome"/>
</dbReference>
<comment type="similarity">
    <text evidence="2">Belongs to the CitM (TC 2.A.11) transporter family.</text>
</comment>
<dbReference type="RefSeq" id="WP_198487338.1">
    <property type="nucleotide sequence ID" value="NZ_CP065997.1"/>
</dbReference>
<dbReference type="CDD" id="cd01118">
    <property type="entry name" value="ArsB_permease"/>
    <property type="match status" value="1"/>
</dbReference>
<evidence type="ECO:0000256" key="8">
    <source>
        <dbReference type="SAM" id="Phobius"/>
    </source>
</evidence>
<name>A0A7T4E5M2_9BURK</name>
<proteinExistence type="inferred from homology"/>
<organism evidence="10 11">
    <name type="scientific">Achromobacter deleyi</name>
    <dbReference type="NCBI Taxonomy" id="1353891"/>
    <lineage>
        <taxon>Bacteria</taxon>
        <taxon>Pseudomonadati</taxon>
        <taxon>Pseudomonadota</taxon>
        <taxon>Betaproteobacteria</taxon>
        <taxon>Burkholderiales</taxon>
        <taxon>Alcaligenaceae</taxon>
        <taxon>Achromobacter</taxon>
    </lineage>
</organism>